<dbReference type="AlphaFoldDB" id="A0AA97NPN5"/>
<protein>
    <submittedName>
        <fullName evidence="1">Uncharacterized protein</fullName>
    </submittedName>
</protein>
<dbReference type="EMBL" id="JH793156">
    <property type="protein sequence ID" value="ELQ33996.1"/>
    <property type="molecule type" value="Genomic_DNA"/>
</dbReference>
<name>A0AA97NPN5_PYRO3</name>
<dbReference type="Proteomes" id="UP000011086">
    <property type="component" value="Unassembled WGS sequence"/>
</dbReference>
<accession>A0AA97NPN5</accession>
<evidence type="ECO:0000313" key="1">
    <source>
        <dbReference type="EMBL" id="ELQ33996.1"/>
    </source>
</evidence>
<organism evidence="1">
    <name type="scientific">Pyricularia oryzae (strain Y34)</name>
    <name type="common">Rice blast fungus</name>
    <name type="synonym">Magnaporthe oryzae</name>
    <dbReference type="NCBI Taxonomy" id="1143189"/>
    <lineage>
        <taxon>Eukaryota</taxon>
        <taxon>Fungi</taxon>
        <taxon>Dikarya</taxon>
        <taxon>Ascomycota</taxon>
        <taxon>Pezizomycotina</taxon>
        <taxon>Sordariomycetes</taxon>
        <taxon>Sordariomycetidae</taxon>
        <taxon>Magnaporthales</taxon>
        <taxon>Pyriculariaceae</taxon>
        <taxon>Pyricularia</taxon>
    </lineage>
</organism>
<reference evidence="1" key="1">
    <citation type="journal article" date="2012" name="PLoS Genet.">
        <title>Comparative analysis of the genomes of two field isolates of the rice blast fungus Magnaporthe oryzae.</title>
        <authorList>
            <person name="Xue M."/>
            <person name="Yang J."/>
            <person name="Li Z."/>
            <person name="Hu S."/>
            <person name="Yao N."/>
            <person name="Dean R.A."/>
            <person name="Zhao W."/>
            <person name="Shen M."/>
            <person name="Zhang H."/>
            <person name="Li C."/>
            <person name="Liu L."/>
            <person name="Cao L."/>
            <person name="Xu X."/>
            <person name="Xing Y."/>
            <person name="Hsiang T."/>
            <person name="Zhang Z."/>
            <person name="Xu J.R."/>
            <person name="Peng Y.L."/>
        </authorList>
    </citation>
    <scope>NUCLEOTIDE SEQUENCE</scope>
    <source>
        <strain evidence="1">Y34</strain>
    </source>
</reference>
<gene>
    <name evidence="1" type="ORF">OOU_Y34scaffold00831g4</name>
</gene>
<sequence>MHGENTFRNHTCCGKKQAQRVNSENSGARVPFITGETGKDKWQISGLLLWIGATIMGSNSANGYCGWSSYNLGMRRPNLSEAGIAGLRIIIDLAEAFRFGGPLETVASPLHVRHISWHLTALSFGPLCTACQSKCCDTMVNNRYAVTSTMYENLKKWNNGAVDDNTLKQYLNWEMDAPNCLKLEMALFKVAESKTEWQKLRMDGLHLHQCDLPHSFMFHTNIYARIRRHQLHGRNTPPTPNRYPPRLISHKALVCCHALRGSRLQKAVFAFTMAFSDDYKPWILDTCMASGGFLKMALKHNSKAKAVAFSLSEKDGGYKCLLPNNSSVEKHFVDIIMLAADIRIATIPPDHPEVDKFLPRLLPTEKIFDFVLYDGQVLLVIC</sequence>
<proteinExistence type="predicted"/>